<feature type="compositionally biased region" description="Low complexity" evidence="1">
    <location>
        <begin position="22"/>
        <end position="68"/>
    </location>
</feature>
<evidence type="ECO:0000313" key="5">
    <source>
        <dbReference type="Proteomes" id="UP001017257"/>
    </source>
</evidence>
<keyword evidence="5" id="KW-1185">Reference proteome</keyword>
<feature type="compositionally biased region" description="Low complexity" evidence="1">
    <location>
        <begin position="158"/>
        <end position="200"/>
    </location>
</feature>
<gene>
    <name evidence="4" type="ORF">HPT29_017710</name>
</gene>
<dbReference type="Pfam" id="PF05239">
    <property type="entry name" value="PRC"/>
    <property type="match status" value="1"/>
</dbReference>
<feature type="domain" description="PRC-barrel" evidence="3">
    <location>
        <begin position="87"/>
        <end position="140"/>
    </location>
</feature>
<feature type="chain" id="PRO_5046172179" evidence="2">
    <location>
        <begin position="23"/>
        <end position="243"/>
    </location>
</feature>
<accession>A0ABY5RMY7</accession>
<proteinExistence type="predicted"/>
<name>A0ABY5RMY7_9HYPH</name>
<evidence type="ECO:0000256" key="1">
    <source>
        <dbReference type="SAM" id="MobiDB-lite"/>
    </source>
</evidence>
<dbReference type="SUPFAM" id="SSF50346">
    <property type="entry name" value="PRC-barrel domain"/>
    <property type="match status" value="1"/>
</dbReference>
<dbReference type="EMBL" id="CP102845">
    <property type="protein sequence ID" value="UVF18338.1"/>
    <property type="molecule type" value="Genomic_DNA"/>
</dbReference>
<dbReference type="InterPro" id="IPR011033">
    <property type="entry name" value="PRC_barrel-like_sf"/>
</dbReference>
<protein>
    <submittedName>
        <fullName evidence="4">PRC-barrel domain-containing protein</fullName>
    </submittedName>
</protein>
<reference evidence="4" key="1">
    <citation type="submission" date="2022-08" db="EMBL/GenBank/DDBJ databases">
        <title>Microvirga terrae sp. nov., isolated from soil.</title>
        <authorList>
            <person name="Kim K.H."/>
            <person name="Seo Y.L."/>
            <person name="Kim J.M."/>
            <person name="Lee J.K."/>
            <person name="Han D.M."/>
            <person name="Jeon C.O."/>
        </authorList>
    </citation>
    <scope>NUCLEOTIDE SEQUENCE</scope>
    <source>
        <strain evidence="4">R24</strain>
    </source>
</reference>
<feature type="signal peptide" evidence="2">
    <location>
        <begin position="1"/>
        <end position="22"/>
    </location>
</feature>
<evidence type="ECO:0000256" key="2">
    <source>
        <dbReference type="SAM" id="SignalP"/>
    </source>
</evidence>
<evidence type="ECO:0000259" key="3">
    <source>
        <dbReference type="Pfam" id="PF05239"/>
    </source>
</evidence>
<keyword evidence="2" id="KW-0732">Signal</keyword>
<dbReference type="InterPro" id="IPR027275">
    <property type="entry name" value="PRC-brl_dom"/>
</dbReference>
<feature type="region of interest" description="Disordered" evidence="1">
    <location>
        <begin position="150"/>
        <end position="243"/>
    </location>
</feature>
<feature type="compositionally biased region" description="Polar residues" evidence="1">
    <location>
        <begin position="228"/>
        <end position="243"/>
    </location>
</feature>
<dbReference type="PANTHER" id="PTHR36505">
    <property type="entry name" value="BLR1072 PROTEIN"/>
    <property type="match status" value="1"/>
</dbReference>
<dbReference type="Gene3D" id="2.30.30.240">
    <property type="entry name" value="PRC-barrel domain"/>
    <property type="match status" value="1"/>
</dbReference>
<dbReference type="RefSeq" id="WP_173948520.1">
    <property type="nucleotide sequence ID" value="NZ_CP102845.1"/>
</dbReference>
<sequence length="243" mass="24407">MLKKHMAACLVVTAFAAAPALAQTSSPSAPTDRPAASGAGSTTTGSPAMQPGASGSSSSAQSTTTMGQNSAMQGQFITKMETNHVMASDLIGTKVVSANNESIGDINDVILDRNGQIMAAVVGVGGFLGIGEKDVAVPFKSLEFMTSQQAQAMDSSRSGNNNVNTTGSTAGSTATTGNTTTMGSGTAGSTNTAANTSSSNQNQPERVVLRMTKAELQAAPAFDEDGDNSANRSTTGTTTAPKQ</sequence>
<evidence type="ECO:0000313" key="4">
    <source>
        <dbReference type="EMBL" id="UVF18338.1"/>
    </source>
</evidence>
<organism evidence="4 5">
    <name type="scientific">Microvirga terrae</name>
    <dbReference type="NCBI Taxonomy" id="2740529"/>
    <lineage>
        <taxon>Bacteria</taxon>
        <taxon>Pseudomonadati</taxon>
        <taxon>Pseudomonadota</taxon>
        <taxon>Alphaproteobacteria</taxon>
        <taxon>Hyphomicrobiales</taxon>
        <taxon>Methylobacteriaceae</taxon>
        <taxon>Microvirga</taxon>
    </lineage>
</organism>
<feature type="region of interest" description="Disordered" evidence="1">
    <location>
        <begin position="22"/>
        <end position="69"/>
    </location>
</feature>
<dbReference type="Proteomes" id="UP001017257">
    <property type="component" value="Chromosome"/>
</dbReference>
<dbReference type="PANTHER" id="PTHR36505:SF1">
    <property type="entry name" value="BLR1072 PROTEIN"/>
    <property type="match status" value="1"/>
</dbReference>